<dbReference type="GO" id="GO:0005096">
    <property type="term" value="F:GTPase activator activity"/>
    <property type="evidence" value="ECO:0007669"/>
    <property type="project" value="InterPro"/>
</dbReference>
<feature type="compositionally biased region" description="Low complexity" evidence="6">
    <location>
        <begin position="373"/>
        <end position="384"/>
    </location>
</feature>
<accession>A0A2I0HZE6</accession>
<feature type="domain" description="Arf-GAP" evidence="8">
    <location>
        <begin position="392"/>
        <end position="475"/>
    </location>
</feature>
<dbReference type="SMART" id="SM00105">
    <property type="entry name" value="ArfGap"/>
    <property type="match status" value="1"/>
</dbReference>
<dbReference type="GO" id="GO:0008270">
    <property type="term" value="F:zinc ion binding"/>
    <property type="evidence" value="ECO:0007669"/>
    <property type="project" value="UniProtKB-KW"/>
</dbReference>
<keyword evidence="10" id="KW-1185">Reference proteome</keyword>
<organism evidence="9 10">
    <name type="scientific">Punica granatum</name>
    <name type="common">Pomegranate</name>
    <dbReference type="NCBI Taxonomy" id="22663"/>
    <lineage>
        <taxon>Eukaryota</taxon>
        <taxon>Viridiplantae</taxon>
        <taxon>Streptophyta</taxon>
        <taxon>Embryophyta</taxon>
        <taxon>Tracheophyta</taxon>
        <taxon>Spermatophyta</taxon>
        <taxon>Magnoliopsida</taxon>
        <taxon>eudicotyledons</taxon>
        <taxon>Gunneridae</taxon>
        <taxon>Pentapetalae</taxon>
        <taxon>rosids</taxon>
        <taxon>malvids</taxon>
        <taxon>Myrtales</taxon>
        <taxon>Lythraceae</taxon>
        <taxon>Punica</taxon>
    </lineage>
</organism>
<proteinExistence type="predicted"/>
<dbReference type="Gene3D" id="1.20.1270.60">
    <property type="entry name" value="Arfaptin homology (AH) domain/BAR domain"/>
    <property type="match status" value="1"/>
</dbReference>
<evidence type="ECO:0000256" key="4">
    <source>
        <dbReference type="PROSITE-ProRule" id="PRU00023"/>
    </source>
</evidence>
<dbReference type="SUPFAM" id="SSF57863">
    <property type="entry name" value="ArfGap/RecO-like zinc finger"/>
    <property type="match status" value="1"/>
</dbReference>
<dbReference type="InterPro" id="IPR037278">
    <property type="entry name" value="ARFGAP/RecO"/>
</dbReference>
<dbReference type="InterPro" id="IPR001164">
    <property type="entry name" value="ArfGAP_dom"/>
</dbReference>
<dbReference type="SUPFAM" id="SSF48403">
    <property type="entry name" value="Ankyrin repeat"/>
    <property type="match status" value="1"/>
</dbReference>
<dbReference type="PANTHER" id="PTHR23180:SF405">
    <property type="entry name" value="ADP-RIBOSYLATION FACTOR GTPASE-ACTIVATING PROTEIN AGD1"/>
    <property type="match status" value="1"/>
</dbReference>
<dbReference type="SMART" id="SM00248">
    <property type="entry name" value="ANK"/>
    <property type="match status" value="2"/>
</dbReference>
<dbReference type="Pfam" id="PF00169">
    <property type="entry name" value="PH"/>
    <property type="match status" value="1"/>
</dbReference>
<dbReference type="PROSITE" id="PS50003">
    <property type="entry name" value="PH_DOMAIN"/>
    <property type="match status" value="1"/>
</dbReference>
<dbReference type="SMART" id="SM00233">
    <property type="entry name" value="PH"/>
    <property type="match status" value="1"/>
</dbReference>
<dbReference type="PRINTS" id="PR00405">
    <property type="entry name" value="REVINTRACTNG"/>
</dbReference>
<dbReference type="PROSITE" id="PS50115">
    <property type="entry name" value="ARFGAP"/>
    <property type="match status" value="1"/>
</dbReference>
<comment type="caution">
    <text evidence="9">The sequence shown here is derived from an EMBL/GenBank/DDBJ whole genome shotgun (WGS) entry which is preliminary data.</text>
</comment>
<dbReference type="EMBL" id="PGOL01004556">
    <property type="protein sequence ID" value="PKI37081.1"/>
    <property type="molecule type" value="Genomic_DNA"/>
</dbReference>
<dbReference type="InterPro" id="IPR036770">
    <property type="entry name" value="Ankyrin_rpt-contain_sf"/>
</dbReference>
<feature type="repeat" description="ANK" evidence="4">
    <location>
        <begin position="679"/>
        <end position="704"/>
    </location>
</feature>
<dbReference type="CDD" id="cd08204">
    <property type="entry name" value="ArfGap"/>
    <property type="match status" value="1"/>
</dbReference>
<dbReference type="PROSITE" id="PS50088">
    <property type="entry name" value="ANK_REPEAT"/>
    <property type="match status" value="2"/>
</dbReference>
<keyword evidence="2 5" id="KW-0863">Zinc-finger</keyword>
<dbReference type="Gene3D" id="2.30.29.30">
    <property type="entry name" value="Pleckstrin-homology domain (PH domain)/Phosphotyrosine-binding domain (PTB)"/>
    <property type="match status" value="1"/>
</dbReference>
<keyword evidence="1" id="KW-0479">Metal-binding</keyword>
<sequence>MAIHCTMPWEEARKGFDKASLTYDQVRCSPWKTPFVSERTLWHNLNAHEKFLSLRKSTRMDIAAAVDEVSALSTVEGKKRFEFVEALSGTVDAHLQYFEQMLASAQQSRESCNYEQAALIERMHKCKHQIDRESKLSRDVLNSCVKGDTMQTYSRNSPEVTAAVKGTIATGKVQIIRQGYLSKRSSNLRGDWKRRFFVLDSQGMLRYYRKPWSCTAVAGSPSCIQRNIGPENGPRPLTRWLSSHYHGSGHDEKSGPHHTVNLMTSAIKIDADETDLRFCFRIISPSKSYALQAENALDQMDWIEKISGVITSLLSFQATEGLVPASAESGSITGGATDKYLRSSHEADEVGRTVDWGHRHATDSSTGRNPHVSTSLSQSSTSMSPPRLQSSGKAADVLRSVRGNDRCADCGATGPDWASLNLGILICIECSGIHRNLGVHISKVRSLTLDVKVWEPSVITLFESLGNAYANSIWEDLLHPAASPPPPIPPNASDGTSIGMHRSPSWLSHVGEWGTDSFRIRSINPPFCMQYAEKLFLQKAKDNKEMIMLAKKIWEGVRANDKKAVYRHVINSGMDVNSIHGQVPSCSSAASFLALDEAMLCEKIVYDGEQLGLSSKGGKARPSPNSKRHQWDHRVQESHDDLGDHGLLLHLACQTETADIGMVELLLQYGANVNASDSKGRTPLHHCIIRQRTAIAKLLLDRGK</sequence>
<dbReference type="InterPro" id="IPR002110">
    <property type="entry name" value="Ankyrin_rpt"/>
</dbReference>
<dbReference type="SUPFAM" id="SSF50729">
    <property type="entry name" value="PH domain-like"/>
    <property type="match status" value="1"/>
</dbReference>
<dbReference type="PANTHER" id="PTHR23180">
    <property type="entry name" value="CENTAURIN/ARF"/>
    <property type="match status" value="1"/>
</dbReference>
<dbReference type="Pfam" id="PF12796">
    <property type="entry name" value="Ank_2"/>
    <property type="match status" value="1"/>
</dbReference>
<feature type="compositionally biased region" description="Polar residues" evidence="6">
    <location>
        <begin position="363"/>
        <end position="372"/>
    </location>
</feature>
<dbReference type="Proteomes" id="UP000233551">
    <property type="component" value="Unassembled WGS sequence"/>
</dbReference>
<dbReference type="AlphaFoldDB" id="A0A2I0HZE6"/>
<evidence type="ECO:0000256" key="2">
    <source>
        <dbReference type="ARBA" id="ARBA00022771"/>
    </source>
</evidence>
<evidence type="ECO:0000313" key="9">
    <source>
        <dbReference type="EMBL" id="PKI37081.1"/>
    </source>
</evidence>
<name>A0A2I0HZE6_PUNGR</name>
<gene>
    <name evidence="9" type="ORF">CRG98_042515</name>
</gene>
<feature type="region of interest" description="Disordered" evidence="6">
    <location>
        <begin position="351"/>
        <end position="393"/>
    </location>
</feature>
<evidence type="ECO:0000256" key="5">
    <source>
        <dbReference type="PROSITE-ProRule" id="PRU00288"/>
    </source>
</evidence>
<dbReference type="InterPro" id="IPR027267">
    <property type="entry name" value="AH/BAR_dom_sf"/>
</dbReference>
<feature type="repeat" description="ANK" evidence="4">
    <location>
        <begin position="644"/>
        <end position="678"/>
    </location>
</feature>
<dbReference type="Gene3D" id="1.10.220.150">
    <property type="entry name" value="Arf GTPase activating protein"/>
    <property type="match status" value="1"/>
</dbReference>
<reference evidence="9 10" key="1">
    <citation type="submission" date="2017-11" db="EMBL/GenBank/DDBJ databases">
        <title>De-novo sequencing of pomegranate (Punica granatum L.) genome.</title>
        <authorList>
            <person name="Akparov Z."/>
            <person name="Amiraslanov A."/>
            <person name="Hajiyeva S."/>
            <person name="Abbasov M."/>
            <person name="Kaur K."/>
            <person name="Hamwieh A."/>
            <person name="Solovyev V."/>
            <person name="Salamov A."/>
            <person name="Braich B."/>
            <person name="Kosarev P."/>
            <person name="Mahmoud A."/>
            <person name="Hajiyev E."/>
            <person name="Babayeva S."/>
            <person name="Izzatullayeva V."/>
            <person name="Mammadov A."/>
            <person name="Mammadov A."/>
            <person name="Sharifova S."/>
            <person name="Ojaghi J."/>
            <person name="Eynullazada K."/>
            <person name="Bayramov B."/>
            <person name="Abdulazimova A."/>
            <person name="Shahmuradov I."/>
        </authorList>
    </citation>
    <scope>NUCLEOTIDE SEQUENCE [LARGE SCALE GENOMIC DNA]</scope>
    <source>
        <strain evidence="10">cv. AG2017</strain>
        <tissue evidence="9">Leaf</tissue>
    </source>
</reference>
<dbReference type="InterPro" id="IPR045258">
    <property type="entry name" value="ACAP1/2/3-like"/>
</dbReference>
<dbReference type="CDD" id="cd13250">
    <property type="entry name" value="PH_ACAP"/>
    <property type="match status" value="1"/>
</dbReference>
<evidence type="ECO:0000259" key="8">
    <source>
        <dbReference type="PROSITE" id="PS50115"/>
    </source>
</evidence>
<feature type="compositionally biased region" description="Basic and acidic residues" evidence="6">
    <location>
        <begin position="351"/>
        <end position="362"/>
    </location>
</feature>
<evidence type="ECO:0000256" key="1">
    <source>
        <dbReference type="ARBA" id="ARBA00022723"/>
    </source>
</evidence>
<evidence type="ECO:0000256" key="6">
    <source>
        <dbReference type="SAM" id="MobiDB-lite"/>
    </source>
</evidence>
<dbReference type="InterPro" id="IPR001849">
    <property type="entry name" value="PH_domain"/>
</dbReference>
<keyword evidence="3" id="KW-0862">Zinc</keyword>
<dbReference type="Gene3D" id="1.25.40.20">
    <property type="entry name" value="Ankyrin repeat-containing domain"/>
    <property type="match status" value="1"/>
</dbReference>
<evidence type="ECO:0000256" key="3">
    <source>
        <dbReference type="ARBA" id="ARBA00022833"/>
    </source>
</evidence>
<dbReference type="Pfam" id="PF01412">
    <property type="entry name" value="ArfGap"/>
    <property type="match status" value="1"/>
</dbReference>
<evidence type="ECO:0000313" key="10">
    <source>
        <dbReference type="Proteomes" id="UP000233551"/>
    </source>
</evidence>
<dbReference type="SUPFAM" id="SSF103657">
    <property type="entry name" value="BAR/IMD domain-like"/>
    <property type="match status" value="1"/>
</dbReference>
<dbReference type="InterPro" id="IPR011993">
    <property type="entry name" value="PH-like_dom_sf"/>
</dbReference>
<feature type="domain" description="PH" evidence="7">
    <location>
        <begin position="174"/>
        <end position="311"/>
    </location>
</feature>
<protein>
    <submittedName>
        <fullName evidence="9">Uncharacterized protein</fullName>
    </submittedName>
</protein>
<dbReference type="InterPro" id="IPR038508">
    <property type="entry name" value="ArfGAP_dom_sf"/>
</dbReference>
<dbReference type="STRING" id="22663.A0A2I0HZE6"/>
<keyword evidence="4" id="KW-0040">ANK repeat</keyword>
<dbReference type="PROSITE" id="PS50297">
    <property type="entry name" value="ANK_REP_REGION"/>
    <property type="match status" value="2"/>
</dbReference>
<feature type="region of interest" description="Disordered" evidence="6">
    <location>
        <begin position="613"/>
        <end position="637"/>
    </location>
</feature>
<evidence type="ECO:0000259" key="7">
    <source>
        <dbReference type="PROSITE" id="PS50003"/>
    </source>
</evidence>